<dbReference type="EMBL" id="CP163435">
    <property type="protein sequence ID" value="XDQ24461.1"/>
    <property type="molecule type" value="Genomic_DNA"/>
</dbReference>
<protein>
    <submittedName>
        <fullName evidence="1">Uncharacterized protein</fullName>
    </submittedName>
</protein>
<sequence length="114" mass="12643">MNGTEFIALGMVFVAAGMLWQGRAVRPLSAQRARAALAREHSRHLRRSADLAIDAARRSAAPDEPVIVRVDDVLSTAHRHFGHPCGSRREAAAALRQRYEVRGCRFDCMTDAFD</sequence>
<reference evidence="1" key="1">
    <citation type="submission" date="2024-07" db="EMBL/GenBank/DDBJ databases">
        <authorList>
            <person name="Yu S.T."/>
        </authorList>
    </citation>
    <scope>NUCLEOTIDE SEQUENCE</scope>
    <source>
        <strain evidence="1">R21</strain>
    </source>
</reference>
<proteinExistence type="predicted"/>
<dbReference type="AlphaFoldDB" id="A0AB39P2P8"/>
<organism evidence="1">
    <name type="scientific">Streptomyces sp. R21</name>
    <dbReference type="NCBI Taxonomy" id="3238627"/>
    <lineage>
        <taxon>Bacteria</taxon>
        <taxon>Bacillati</taxon>
        <taxon>Actinomycetota</taxon>
        <taxon>Actinomycetes</taxon>
        <taxon>Kitasatosporales</taxon>
        <taxon>Streptomycetaceae</taxon>
        <taxon>Streptomyces</taxon>
    </lineage>
</organism>
<name>A0AB39P2P8_9ACTN</name>
<gene>
    <name evidence="1" type="ORF">AB5J56_07030</name>
</gene>
<evidence type="ECO:0000313" key="1">
    <source>
        <dbReference type="EMBL" id="XDQ24461.1"/>
    </source>
</evidence>
<dbReference type="RefSeq" id="WP_369231127.1">
    <property type="nucleotide sequence ID" value="NZ_CP163435.1"/>
</dbReference>
<accession>A0AB39P2P8</accession>